<evidence type="ECO:0000313" key="2">
    <source>
        <dbReference type="EMBL" id="KAJ4479416.1"/>
    </source>
</evidence>
<dbReference type="AlphaFoldDB" id="A0A9W8ZWF4"/>
<keyword evidence="3" id="KW-1185">Reference proteome</keyword>
<dbReference type="Proteomes" id="UP001150217">
    <property type="component" value="Unassembled WGS sequence"/>
</dbReference>
<comment type="caution">
    <text evidence="1">The sequence shown here is derived from an EMBL/GenBank/DDBJ whole genome shotgun (WGS) entry which is preliminary data.</text>
</comment>
<protein>
    <submittedName>
        <fullName evidence="1">Uncharacterized protein</fullName>
    </submittedName>
</protein>
<gene>
    <name evidence="1" type="ORF">C8J55DRAFT_438670</name>
    <name evidence="2" type="ORF">C8R41DRAFT_771952</name>
</gene>
<dbReference type="SUPFAM" id="SSF52540">
    <property type="entry name" value="P-loop containing nucleoside triphosphate hydrolases"/>
    <property type="match status" value="1"/>
</dbReference>
<dbReference type="PANTHER" id="PTHR47642">
    <property type="entry name" value="ATP-DEPENDENT DNA HELICASE"/>
    <property type="match status" value="1"/>
</dbReference>
<dbReference type="InterPro" id="IPR051055">
    <property type="entry name" value="PIF1_helicase"/>
</dbReference>
<reference evidence="1" key="3">
    <citation type="journal article" date="2023" name="Proc. Natl. Acad. Sci. U.S.A.">
        <title>A global phylogenomic analysis of the shiitake genus Lentinula.</title>
        <authorList>
            <person name="Sierra-Patev S."/>
            <person name="Min B."/>
            <person name="Naranjo-Ortiz M."/>
            <person name="Looney B."/>
            <person name="Konkel Z."/>
            <person name="Slot J.C."/>
            <person name="Sakamoto Y."/>
            <person name="Steenwyk J.L."/>
            <person name="Rokas A."/>
            <person name="Carro J."/>
            <person name="Camarero S."/>
            <person name="Ferreira P."/>
            <person name="Molpeceres G."/>
            <person name="Ruiz-Duenas F.J."/>
            <person name="Serrano A."/>
            <person name="Henrissat B."/>
            <person name="Drula E."/>
            <person name="Hughes K.W."/>
            <person name="Mata J.L."/>
            <person name="Ishikawa N.K."/>
            <person name="Vargas-Isla R."/>
            <person name="Ushijima S."/>
            <person name="Smith C.A."/>
            <person name="Donoghue J."/>
            <person name="Ahrendt S."/>
            <person name="Andreopoulos W."/>
            <person name="He G."/>
            <person name="LaButti K."/>
            <person name="Lipzen A."/>
            <person name="Ng V."/>
            <person name="Riley R."/>
            <person name="Sandor L."/>
            <person name="Barry K."/>
            <person name="Martinez A.T."/>
            <person name="Xiao Y."/>
            <person name="Gibbons J.G."/>
            <person name="Terashima K."/>
            <person name="Grigoriev I.V."/>
            <person name="Hibbett D."/>
        </authorList>
    </citation>
    <scope>NUCLEOTIDE SEQUENCE</scope>
    <source>
        <strain evidence="1">Sp2 HRB7682 ss15</strain>
    </source>
</reference>
<dbReference type="CDD" id="cd18809">
    <property type="entry name" value="SF1_C_RecD"/>
    <property type="match status" value="1"/>
</dbReference>
<dbReference type="PANTHER" id="PTHR47642:SF5">
    <property type="entry name" value="ATP-DEPENDENT DNA HELICASE"/>
    <property type="match status" value="1"/>
</dbReference>
<sequence length="87" mass="9701">MSIHKSQGQTIHRVKVDLGRVFEKGNHNSFPSLSSELTLVLGQSYVALSRASSIEGLQVIGFNPKKVIAHHKVIEWNQTLQSVHENI</sequence>
<accession>A0A9W8ZWF4</accession>
<reference evidence="1" key="2">
    <citation type="submission" date="2022-08" db="EMBL/GenBank/DDBJ databases">
        <authorList>
            <consortium name="DOE Joint Genome Institute"/>
            <person name="Min B."/>
            <person name="Riley R."/>
            <person name="Sierra-Patev S."/>
            <person name="Naranjo-Ortiz M."/>
            <person name="Looney B."/>
            <person name="Konkel Z."/>
            <person name="Slot J.C."/>
            <person name="Sakamoto Y."/>
            <person name="Steenwyk J.L."/>
            <person name="Rokas A."/>
            <person name="Carro J."/>
            <person name="Camarero S."/>
            <person name="Ferreira P."/>
            <person name="Molpeceres G."/>
            <person name="Ruiz-Duenas F.J."/>
            <person name="Serrano A."/>
            <person name="Henrissat B."/>
            <person name="Drula E."/>
            <person name="Hughes K.W."/>
            <person name="Mata J.L."/>
            <person name="Ishikawa N.K."/>
            <person name="Vargas-Isla R."/>
            <person name="Ushijima S."/>
            <person name="Smith C.A."/>
            <person name="Ahrendt S."/>
            <person name="Andreopoulos W."/>
            <person name="He G."/>
            <person name="Labutti K."/>
            <person name="Lipzen A."/>
            <person name="Ng V."/>
            <person name="Sandor L."/>
            <person name="Barry K."/>
            <person name="Martinez A.T."/>
            <person name="Xiao Y."/>
            <person name="Gibbons J.G."/>
            <person name="Terashima K."/>
            <person name="Hibbett D.S."/>
            <person name="Grigoriev I.V."/>
        </authorList>
    </citation>
    <scope>NUCLEOTIDE SEQUENCE</scope>
    <source>
        <strain evidence="1">Sp2 HRB7682 ss15</strain>
    </source>
</reference>
<dbReference type="InterPro" id="IPR027417">
    <property type="entry name" value="P-loop_NTPase"/>
</dbReference>
<evidence type="ECO:0000313" key="4">
    <source>
        <dbReference type="Proteomes" id="UP001150238"/>
    </source>
</evidence>
<reference evidence="2" key="1">
    <citation type="submission" date="2022-08" db="EMBL/GenBank/DDBJ databases">
        <title>A Global Phylogenomic Analysis of the Shiitake Genus Lentinula.</title>
        <authorList>
            <consortium name="DOE Joint Genome Institute"/>
            <person name="Sierra-Patev S."/>
            <person name="Min B."/>
            <person name="Naranjo-Ortiz M."/>
            <person name="Looney B."/>
            <person name="Konkel Z."/>
            <person name="Slot J.C."/>
            <person name="Sakamoto Y."/>
            <person name="Steenwyk J.L."/>
            <person name="Rokas A."/>
            <person name="Carro J."/>
            <person name="Camarero S."/>
            <person name="Ferreira P."/>
            <person name="Molpeceres G."/>
            <person name="Ruiz-Duenas F.J."/>
            <person name="Serrano A."/>
            <person name="Henrissat B."/>
            <person name="Drula E."/>
            <person name="Hughes K.W."/>
            <person name="Mata J.L."/>
            <person name="Ishikawa N.K."/>
            <person name="Vargas-Isla R."/>
            <person name="Ushijima S."/>
            <person name="Smith C.A."/>
            <person name="Ahrendt S."/>
            <person name="Andreopoulos W."/>
            <person name="He G."/>
            <person name="Labutti K."/>
            <person name="Lipzen A."/>
            <person name="Ng V."/>
            <person name="Riley R."/>
            <person name="Sandor L."/>
            <person name="Barry K."/>
            <person name="Martinez A.T."/>
            <person name="Xiao Y."/>
            <person name="Gibbons J.G."/>
            <person name="Terashima K."/>
            <person name="Grigoriev I.V."/>
            <person name="Hibbett D.S."/>
        </authorList>
    </citation>
    <scope>NUCLEOTIDE SEQUENCE</scope>
    <source>
        <strain evidence="2">RHP3577 ss4</strain>
    </source>
</reference>
<dbReference type="EMBL" id="JANVFS010000041">
    <property type="protein sequence ID" value="KAJ4467384.1"/>
    <property type="molecule type" value="Genomic_DNA"/>
</dbReference>
<dbReference type="EMBL" id="JANVFT010000063">
    <property type="protein sequence ID" value="KAJ4479416.1"/>
    <property type="molecule type" value="Genomic_DNA"/>
</dbReference>
<evidence type="ECO:0000313" key="3">
    <source>
        <dbReference type="Proteomes" id="UP001150217"/>
    </source>
</evidence>
<name>A0A9W8ZWF4_9AGAR</name>
<dbReference type="OrthoDB" id="432234at2759"/>
<evidence type="ECO:0000313" key="1">
    <source>
        <dbReference type="EMBL" id="KAJ4467384.1"/>
    </source>
</evidence>
<dbReference type="Proteomes" id="UP001150238">
    <property type="component" value="Unassembled WGS sequence"/>
</dbReference>
<proteinExistence type="predicted"/>
<organism evidence="1 4">
    <name type="scientific">Lentinula lateritia</name>
    <dbReference type="NCBI Taxonomy" id="40482"/>
    <lineage>
        <taxon>Eukaryota</taxon>
        <taxon>Fungi</taxon>
        <taxon>Dikarya</taxon>
        <taxon>Basidiomycota</taxon>
        <taxon>Agaricomycotina</taxon>
        <taxon>Agaricomycetes</taxon>
        <taxon>Agaricomycetidae</taxon>
        <taxon>Agaricales</taxon>
        <taxon>Marasmiineae</taxon>
        <taxon>Omphalotaceae</taxon>
        <taxon>Lentinula</taxon>
    </lineage>
</organism>